<gene>
    <name evidence="1" type="ORF">J2Z34_002216</name>
</gene>
<organism evidence="1 2">
    <name type="scientific">Youngiibacter multivorans</name>
    <dbReference type="NCBI Taxonomy" id="937251"/>
    <lineage>
        <taxon>Bacteria</taxon>
        <taxon>Bacillati</taxon>
        <taxon>Bacillota</taxon>
        <taxon>Clostridia</taxon>
        <taxon>Eubacteriales</taxon>
        <taxon>Clostridiaceae</taxon>
        <taxon>Youngiibacter</taxon>
    </lineage>
</organism>
<dbReference type="RefSeq" id="WP_209459910.1">
    <property type="nucleotide sequence ID" value="NZ_JAGGKC010000018.1"/>
</dbReference>
<dbReference type="InterPro" id="IPR024265">
    <property type="entry name" value="DUF3788"/>
</dbReference>
<dbReference type="EMBL" id="JAGGKC010000018">
    <property type="protein sequence ID" value="MBP1919720.1"/>
    <property type="molecule type" value="Genomic_DNA"/>
</dbReference>
<protein>
    <recommendedName>
        <fullName evidence="3">DUF3788 family protein</fullName>
    </recommendedName>
</protein>
<evidence type="ECO:0008006" key="3">
    <source>
        <dbReference type="Google" id="ProtNLM"/>
    </source>
</evidence>
<dbReference type="Proteomes" id="UP001519271">
    <property type="component" value="Unassembled WGS sequence"/>
</dbReference>
<sequence length="163" mass="19032">MENGKLKIKVMKSTKQQLLRSPDIQPTSEVIEEALGAAYNAYLKFVKELENHDIQLEWRYYTDGKAWLGKGIHKWVGVRGGQNETTAFWLSIWDCFFKVTIFIPEKARADAYSLPLDDEVKQMIDDSKQMGKKLKFFPLVFELSSDEKFKAIYALVEFRKRLK</sequence>
<accession>A0ABS4G581</accession>
<proteinExistence type="predicted"/>
<reference evidence="1 2" key="1">
    <citation type="submission" date="2021-03" db="EMBL/GenBank/DDBJ databases">
        <title>Genomic Encyclopedia of Type Strains, Phase IV (KMG-IV): sequencing the most valuable type-strain genomes for metagenomic binning, comparative biology and taxonomic classification.</title>
        <authorList>
            <person name="Goeker M."/>
        </authorList>
    </citation>
    <scope>NUCLEOTIDE SEQUENCE [LARGE SCALE GENOMIC DNA]</scope>
    <source>
        <strain evidence="1 2">DSM 6139</strain>
    </source>
</reference>
<name>A0ABS4G581_9CLOT</name>
<comment type="caution">
    <text evidence="1">The sequence shown here is derived from an EMBL/GenBank/DDBJ whole genome shotgun (WGS) entry which is preliminary data.</text>
</comment>
<evidence type="ECO:0000313" key="1">
    <source>
        <dbReference type="EMBL" id="MBP1919720.1"/>
    </source>
</evidence>
<keyword evidence="2" id="KW-1185">Reference proteome</keyword>
<evidence type="ECO:0000313" key="2">
    <source>
        <dbReference type="Proteomes" id="UP001519271"/>
    </source>
</evidence>
<dbReference type="Pfam" id="PF12663">
    <property type="entry name" value="DUF3788"/>
    <property type="match status" value="1"/>
</dbReference>